<dbReference type="AlphaFoldDB" id="A0A816NZT5"/>
<evidence type="ECO:0000256" key="1">
    <source>
        <dbReference type="SAM" id="SignalP"/>
    </source>
</evidence>
<comment type="caution">
    <text evidence="2">The sequence shown here is derived from an EMBL/GenBank/DDBJ whole genome shotgun (WGS) entry which is preliminary data.</text>
</comment>
<protein>
    <submittedName>
        <fullName evidence="2">Uncharacterized protein</fullName>
    </submittedName>
</protein>
<dbReference type="Proteomes" id="UP000663842">
    <property type="component" value="Unassembled WGS sequence"/>
</dbReference>
<accession>A0A816NZT5</accession>
<evidence type="ECO:0000313" key="4">
    <source>
        <dbReference type="Proteomes" id="UP000663887"/>
    </source>
</evidence>
<proteinExistence type="predicted"/>
<evidence type="ECO:0000313" key="2">
    <source>
        <dbReference type="EMBL" id="CAF2042424.1"/>
    </source>
</evidence>
<dbReference type="Proteomes" id="UP000663887">
    <property type="component" value="Unassembled WGS sequence"/>
</dbReference>
<dbReference type="EMBL" id="CAJNRG010002003">
    <property type="protein sequence ID" value="CAF2042424.1"/>
    <property type="molecule type" value="Genomic_DNA"/>
</dbReference>
<keyword evidence="1" id="KW-0732">Signal</keyword>
<gene>
    <name evidence="3" type="ORF">UXM345_LOCUS21527</name>
    <name evidence="2" type="ORF">XDN619_LOCUS6963</name>
</gene>
<evidence type="ECO:0000313" key="3">
    <source>
        <dbReference type="EMBL" id="CAF4088632.1"/>
    </source>
</evidence>
<name>A0A816NZT5_9BILA</name>
<sequence length="134" mass="15292">MSWQHSFILFLVFIHNIQSFGENGSGLWNYNFSTESFVYPLYASAKPQGLIRIHVRPRTTIFSTTVLTTTTTITTTTLPSFDALIEEYLKKKSLNRFEKWDDNRNFGWISSSPSVLAVFALCSSLLYNGIIVHS</sequence>
<organism evidence="2 4">
    <name type="scientific">Rotaria magnacalcarata</name>
    <dbReference type="NCBI Taxonomy" id="392030"/>
    <lineage>
        <taxon>Eukaryota</taxon>
        <taxon>Metazoa</taxon>
        <taxon>Spiralia</taxon>
        <taxon>Gnathifera</taxon>
        <taxon>Rotifera</taxon>
        <taxon>Eurotatoria</taxon>
        <taxon>Bdelloidea</taxon>
        <taxon>Philodinida</taxon>
        <taxon>Philodinidae</taxon>
        <taxon>Rotaria</taxon>
    </lineage>
</organism>
<dbReference type="EMBL" id="CAJOBF010003386">
    <property type="protein sequence ID" value="CAF4088632.1"/>
    <property type="molecule type" value="Genomic_DNA"/>
</dbReference>
<reference evidence="2" key="1">
    <citation type="submission" date="2021-02" db="EMBL/GenBank/DDBJ databases">
        <authorList>
            <person name="Nowell W R."/>
        </authorList>
    </citation>
    <scope>NUCLEOTIDE SEQUENCE</scope>
</reference>
<feature type="chain" id="PRO_5035611017" evidence="1">
    <location>
        <begin position="20"/>
        <end position="134"/>
    </location>
</feature>
<feature type="signal peptide" evidence="1">
    <location>
        <begin position="1"/>
        <end position="19"/>
    </location>
</feature>